<dbReference type="CDD" id="cd12087">
    <property type="entry name" value="TM_EGFR-like"/>
    <property type="match status" value="1"/>
</dbReference>
<feature type="transmembrane region" description="Helical" evidence="2">
    <location>
        <begin position="250"/>
        <end position="273"/>
    </location>
</feature>
<reference evidence="5 6" key="1">
    <citation type="submission" date="2019-03" db="EMBL/GenBank/DDBJ databases">
        <title>Sequencing 25 genomes of Wallemia mellicola.</title>
        <authorList>
            <person name="Gostincar C."/>
        </authorList>
    </citation>
    <scope>NUCLEOTIDE SEQUENCE [LARGE SCALE GENOMIC DNA]</scope>
    <source>
        <strain evidence="3 6">EXF-6152</strain>
        <strain evidence="4 5">EXF-8738</strain>
    </source>
</reference>
<organism evidence="3 6">
    <name type="scientific">Wallemia mellicola</name>
    <dbReference type="NCBI Taxonomy" id="1708541"/>
    <lineage>
        <taxon>Eukaryota</taxon>
        <taxon>Fungi</taxon>
        <taxon>Dikarya</taxon>
        <taxon>Basidiomycota</taxon>
        <taxon>Wallemiomycotina</taxon>
        <taxon>Wallemiomycetes</taxon>
        <taxon>Wallemiales</taxon>
        <taxon>Wallemiaceae</taxon>
        <taxon>Wallemia</taxon>
    </lineage>
</organism>
<name>A0A4T0M0Y1_9BASI</name>
<dbReference type="EMBL" id="SPRC01000051">
    <property type="protein sequence ID" value="TIB76148.1"/>
    <property type="molecule type" value="Genomic_DNA"/>
</dbReference>
<accession>A0A4T0M0Y1</accession>
<evidence type="ECO:0000313" key="6">
    <source>
        <dbReference type="Proteomes" id="UP000310685"/>
    </source>
</evidence>
<gene>
    <name evidence="4" type="ORF">E3Q10_03665</name>
    <name evidence="3" type="ORF">E3Q22_03700</name>
</gene>
<evidence type="ECO:0000256" key="2">
    <source>
        <dbReference type="SAM" id="Phobius"/>
    </source>
</evidence>
<dbReference type="EMBL" id="SPRO01000054">
    <property type="protein sequence ID" value="TIC27621.1"/>
    <property type="molecule type" value="Genomic_DNA"/>
</dbReference>
<evidence type="ECO:0000313" key="4">
    <source>
        <dbReference type="EMBL" id="TIC27621.1"/>
    </source>
</evidence>
<dbReference type="Proteomes" id="UP000305647">
    <property type="component" value="Unassembled WGS sequence"/>
</dbReference>
<protein>
    <submittedName>
        <fullName evidence="3">Uncharacterized protein</fullName>
    </submittedName>
</protein>
<sequence>MVQKRKTLAVAFLLNSAYSEFSFFVGQTNQCEQLTINYRGNWTAPISYLLVPSNAEASNTPDLIADYNRDYDSDQIILPSLGFPEGTEFTITLSDASGFGSAGTSSILKTGQGNSNSCLYDSPASWTFYNDPEEAKTCEWMEFGIAQKNNTIPYSYYAISPGTMPRTIRKNLTSNNETVAYQITEPVGTQLVFVALEEESSQYNHGGSSPNQVVSRGKDTSCSSPPKPSPRYSDYAKEDLKERAQKTRKIVAGSVVGGVALWGAVAVGIFFYIRRYKRRIYVSNAKEVEIGQKPESADIDEFEPEPYVHNDSTTSPTNYQLLRQPISPTTGSTTPSKFTSSSMVRNCVYHEDAGSFHEEDQHIPPPYADR</sequence>
<feature type="compositionally biased region" description="Polar residues" evidence="1">
    <location>
        <begin position="202"/>
        <end position="224"/>
    </location>
</feature>
<dbReference type="AlphaFoldDB" id="A0A4T0M0Y1"/>
<dbReference type="OMA" id="CIDDSSP"/>
<evidence type="ECO:0000256" key="1">
    <source>
        <dbReference type="SAM" id="MobiDB-lite"/>
    </source>
</evidence>
<keyword evidence="2" id="KW-0472">Membrane</keyword>
<dbReference type="Proteomes" id="UP000310685">
    <property type="component" value="Unassembled WGS sequence"/>
</dbReference>
<comment type="caution">
    <text evidence="3">The sequence shown here is derived from an EMBL/GenBank/DDBJ whole genome shotgun (WGS) entry which is preliminary data.</text>
</comment>
<evidence type="ECO:0000313" key="5">
    <source>
        <dbReference type="Proteomes" id="UP000305647"/>
    </source>
</evidence>
<keyword evidence="2" id="KW-0812">Transmembrane</keyword>
<feature type="region of interest" description="Disordered" evidence="1">
    <location>
        <begin position="202"/>
        <end position="236"/>
    </location>
</feature>
<proteinExistence type="predicted"/>
<evidence type="ECO:0000313" key="3">
    <source>
        <dbReference type="EMBL" id="TIB76148.1"/>
    </source>
</evidence>
<keyword evidence="2" id="KW-1133">Transmembrane helix</keyword>